<protein>
    <submittedName>
        <fullName evidence="5">Helix-turn-helix transcriptional regulator</fullName>
    </submittedName>
</protein>
<gene>
    <name evidence="5" type="ORF">KHA93_12795</name>
</gene>
<dbReference type="PANTHER" id="PTHR43280:SF28">
    <property type="entry name" value="HTH-TYPE TRANSCRIPTIONAL ACTIVATOR RHAS"/>
    <property type="match status" value="1"/>
</dbReference>
<name>A0A942YLL7_9BACI</name>
<dbReference type="CDD" id="cd02208">
    <property type="entry name" value="cupin_RmlC-like"/>
    <property type="match status" value="1"/>
</dbReference>
<dbReference type="Pfam" id="PF02311">
    <property type="entry name" value="AraC_binding"/>
    <property type="match status" value="1"/>
</dbReference>
<dbReference type="EMBL" id="JAGYPJ010000001">
    <property type="protein sequence ID" value="MBS4200509.1"/>
    <property type="molecule type" value="Genomic_DNA"/>
</dbReference>
<dbReference type="SUPFAM" id="SSF46689">
    <property type="entry name" value="Homeodomain-like"/>
    <property type="match status" value="2"/>
</dbReference>
<dbReference type="PROSITE" id="PS00041">
    <property type="entry name" value="HTH_ARAC_FAMILY_1"/>
    <property type="match status" value="1"/>
</dbReference>
<dbReference type="InterPro" id="IPR037923">
    <property type="entry name" value="HTH-like"/>
</dbReference>
<reference evidence="5 6" key="1">
    <citation type="submission" date="2021-05" db="EMBL/GenBank/DDBJ databases">
        <title>Novel Bacillus species.</title>
        <authorList>
            <person name="Liu G."/>
        </authorList>
    </citation>
    <scope>NUCLEOTIDE SEQUENCE [LARGE SCALE GENOMIC DNA]</scope>
    <source>
        <strain evidence="5 6">FJAT-49732</strain>
    </source>
</reference>
<evidence type="ECO:0000256" key="1">
    <source>
        <dbReference type="ARBA" id="ARBA00023015"/>
    </source>
</evidence>
<evidence type="ECO:0000313" key="6">
    <source>
        <dbReference type="Proteomes" id="UP000682713"/>
    </source>
</evidence>
<dbReference type="PANTHER" id="PTHR43280">
    <property type="entry name" value="ARAC-FAMILY TRANSCRIPTIONAL REGULATOR"/>
    <property type="match status" value="1"/>
</dbReference>
<keyword evidence="3" id="KW-0804">Transcription</keyword>
<keyword evidence="1" id="KW-0805">Transcription regulation</keyword>
<dbReference type="InterPro" id="IPR014710">
    <property type="entry name" value="RmlC-like_jellyroll"/>
</dbReference>
<comment type="caution">
    <text evidence="5">The sequence shown here is derived from an EMBL/GenBank/DDBJ whole genome shotgun (WGS) entry which is preliminary data.</text>
</comment>
<organism evidence="5 6">
    <name type="scientific">Lederbergia citrisecunda</name>
    <dbReference type="NCBI Taxonomy" id="2833583"/>
    <lineage>
        <taxon>Bacteria</taxon>
        <taxon>Bacillati</taxon>
        <taxon>Bacillota</taxon>
        <taxon>Bacilli</taxon>
        <taxon>Bacillales</taxon>
        <taxon>Bacillaceae</taxon>
        <taxon>Lederbergia</taxon>
    </lineage>
</organism>
<dbReference type="InterPro" id="IPR003313">
    <property type="entry name" value="AraC-bd"/>
</dbReference>
<dbReference type="InterPro" id="IPR020449">
    <property type="entry name" value="Tscrpt_reg_AraC-type_HTH"/>
</dbReference>
<dbReference type="SUPFAM" id="SSF51215">
    <property type="entry name" value="Regulatory protein AraC"/>
    <property type="match status" value="1"/>
</dbReference>
<dbReference type="Pfam" id="PF12833">
    <property type="entry name" value="HTH_18"/>
    <property type="match status" value="1"/>
</dbReference>
<dbReference type="InterPro" id="IPR018062">
    <property type="entry name" value="HTH_AraC-typ_CS"/>
</dbReference>
<dbReference type="PROSITE" id="PS01124">
    <property type="entry name" value="HTH_ARAC_FAMILY_2"/>
    <property type="match status" value="1"/>
</dbReference>
<evidence type="ECO:0000259" key="4">
    <source>
        <dbReference type="PROSITE" id="PS01124"/>
    </source>
</evidence>
<dbReference type="SMART" id="SM00342">
    <property type="entry name" value="HTH_ARAC"/>
    <property type="match status" value="1"/>
</dbReference>
<keyword evidence="6" id="KW-1185">Reference proteome</keyword>
<dbReference type="Proteomes" id="UP000682713">
    <property type="component" value="Unassembled WGS sequence"/>
</dbReference>
<dbReference type="InterPro" id="IPR009057">
    <property type="entry name" value="Homeodomain-like_sf"/>
</dbReference>
<proteinExistence type="predicted"/>
<evidence type="ECO:0000256" key="3">
    <source>
        <dbReference type="ARBA" id="ARBA00023163"/>
    </source>
</evidence>
<dbReference type="GO" id="GO:0043565">
    <property type="term" value="F:sequence-specific DNA binding"/>
    <property type="evidence" value="ECO:0007669"/>
    <property type="project" value="InterPro"/>
</dbReference>
<dbReference type="RefSeq" id="WP_213111081.1">
    <property type="nucleotide sequence ID" value="NZ_JAGYPJ010000001.1"/>
</dbReference>
<dbReference type="Gene3D" id="2.60.120.10">
    <property type="entry name" value="Jelly Rolls"/>
    <property type="match status" value="1"/>
</dbReference>
<sequence>MSLAQGEAFLNQHVTKLSGEHFSFFVHYWGINPTHFDNPLHKHSFFEICYVIDGEGFYVDQGVENRLTKGTLFLSRPEIWHQIKSQTGLDLIFVAFEIIESESSDIAIQQYHELIHTENYIHKADDQTPAIHLWHSLLLQSNYHQTFRAEVNAALAYSLLVSLSQTFIKKEDRNVPLLERGASYLHRAKLYIKDNLSQPLQLNDLASYLHISSRHLSRLFSTELGESCTSYIKNERIKKATELLSTTDLSVKEVADETGFASVHYFTRVFKTEVGEPPGEFRKKYR</sequence>
<keyword evidence="2" id="KW-0238">DNA-binding</keyword>
<feature type="domain" description="HTH araC/xylS-type" evidence="4">
    <location>
        <begin position="186"/>
        <end position="284"/>
    </location>
</feature>
<accession>A0A942YLL7</accession>
<dbReference type="PRINTS" id="PR00032">
    <property type="entry name" value="HTHARAC"/>
</dbReference>
<dbReference type="AlphaFoldDB" id="A0A942YLL7"/>
<evidence type="ECO:0000313" key="5">
    <source>
        <dbReference type="EMBL" id="MBS4200509.1"/>
    </source>
</evidence>
<dbReference type="Gene3D" id="1.10.10.60">
    <property type="entry name" value="Homeodomain-like"/>
    <property type="match status" value="2"/>
</dbReference>
<evidence type="ECO:0000256" key="2">
    <source>
        <dbReference type="ARBA" id="ARBA00023125"/>
    </source>
</evidence>
<dbReference type="GO" id="GO:0003700">
    <property type="term" value="F:DNA-binding transcription factor activity"/>
    <property type="evidence" value="ECO:0007669"/>
    <property type="project" value="InterPro"/>
</dbReference>
<dbReference type="InterPro" id="IPR018060">
    <property type="entry name" value="HTH_AraC"/>
</dbReference>